<dbReference type="OrthoDB" id="80091at2"/>
<organism evidence="1 2">
    <name type="scientific">Bisgaardia hudsonensis</name>
    <dbReference type="NCBI Taxonomy" id="109472"/>
    <lineage>
        <taxon>Bacteria</taxon>
        <taxon>Pseudomonadati</taxon>
        <taxon>Pseudomonadota</taxon>
        <taxon>Gammaproteobacteria</taxon>
        <taxon>Pasteurellales</taxon>
        <taxon>Pasteurellaceae</taxon>
        <taxon>Bisgaardia</taxon>
    </lineage>
</organism>
<dbReference type="PANTHER" id="PTHR11102:SF160">
    <property type="entry name" value="ERAD-ASSOCIATED E3 UBIQUITIN-PROTEIN LIGASE COMPONENT HRD3"/>
    <property type="match status" value="1"/>
</dbReference>
<dbReference type="PANTHER" id="PTHR11102">
    <property type="entry name" value="SEL-1-LIKE PROTEIN"/>
    <property type="match status" value="1"/>
</dbReference>
<sequence>MILKKPLFLITFLMLFTMPFNLAVAKKLTDEQIEFNTLKSLAEKGDPEAQYNLGNLYVSGRGVEQDDKQAVAWYRKSVTKGFTKAQLNLGNMYALGRGVKQNYSLAVEWYEKAAKQGDSQAQHNLGIMYEKGQGVTQDLDMAKEYFGQACDSGELLGCQNFRRLSK</sequence>
<gene>
    <name evidence="1" type="ORF">EV697_10384</name>
</gene>
<comment type="caution">
    <text evidence="1">The sequence shown here is derived from an EMBL/GenBank/DDBJ whole genome shotgun (WGS) entry which is preliminary data.</text>
</comment>
<proteinExistence type="predicted"/>
<dbReference type="InterPro" id="IPR011990">
    <property type="entry name" value="TPR-like_helical_dom_sf"/>
</dbReference>
<keyword evidence="2" id="KW-1185">Reference proteome</keyword>
<evidence type="ECO:0008006" key="3">
    <source>
        <dbReference type="Google" id="ProtNLM"/>
    </source>
</evidence>
<dbReference type="Gene3D" id="1.25.40.10">
    <property type="entry name" value="Tetratricopeptide repeat domain"/>
    <property type="match status" value="1"/>
</dbReference>
<name>A0A4R2N093_9PAST</name>
<dbReference type="InterPro" id="IPR050767">
    <property type="entry name" value="Sel1_AlgK"/>
</dbReference>
<accession>A0A4R2N093</accession>
<dbReference type="Pfam" id="PF08238">
    <property type="entry name" value="Sel1"/>
    <property type="match status" value="3"/>
</dbReference>
<dbReference type="EMBL" id="SLXI01000003">
    <property type="protein sequence ID" value="TCP12780.1"/>
    <property type="molecule type" value="Genomic_DNA"/>
</dbReference>
<dbReference type="SUPFAM" id="SSF81901">
    <property type="entry name" value="HCP-like"/>
    <property type="match status" value="1"/>
</dbReference>
<evidence type="ECO:0000313" key="1">
    <source>
        <dbReference type="EMBL" id="TCP12780.1"/>
    </source>
</evidence>
<protein>
    <recommendedName>
        <fullName evidence="3">Sel1 repeat-containing protein</fullName>
    </recommendedName>
</protein>
<dbReference type="AlphaFoldDB" id="A0A4R2N093"/>
<dbReference type="SMART" id="SM00671">
    <property type="entry name" value="SEL1"/>
    <property type="match status" value="3"/>
</dbReference>
<dbReference type="Proteomes" id="UP000294841">
    <property type="component" value="Unassembled WGS sequence"/>
</dbReference>
<dbReference type="RefSeq" id="WP_132023366.1">
    <property type="nucleotide sequence ID" value="NZ_CP016605.1"/>
</dbReference>
<evidence type="ECO:0000313" key="2">
    <source>
        <dbReference type="Proteomes" id="UP000294841"/>
    </source>
</evidence>
<reference evidence="1 2" key="1">
    <citation type="submission" date="2019-03" db="EMBL/GenBank/DDBJ databases">
        <title>Genomic Encyclopedia of Type Strains, Phase IV (KMG-IV): sequencing the most valuable type-strain genomes for metagenomic binning, comparative biology and taxonomic classification.</title>
        <authorList>
            <person name="Goeker M."/>
        </authorList>
    </citation>
    <scope>NUCLEOTIDE SEQUENCE [LARGE SCALE GENOMIC DNA]</scope>
    <source>
        <strain evidence="1 2">DSM 28231</strain>
    </source>
</reference>
<dbReference type="InterPro" id="IPR006597">
    <property type="entry name" value="Sel1-like"/>
</dbReference>